<proteinExistence type="predicted"/>
<name>A0A4U0XXH5_9PEZI</name>
<gene>
    <name evidence="2" type="ORF">B0A55_01468</name>
</gene>
<sequence length="74" mass="8556">MDVEEFPRYFEPPPPQPVWDSWTDDCDQIMFEPSLGPYDWARKIPGAFTSDHPAVPATYLNIIQHAPTPREDEP</sequence>
<dbReference type="Proteomes" id="UP000309340">
    <property type="component" value="Unassembled WGS sequence"/>
</dbReference>
<accession>A0A4U0XXH5</accession>
<evidence type="ECO:0000313" key="2">
    <source>
        <dbReference type="EMBL" id="TKA82672.1"/>
    </source>
</evidence>
<comment type="caution">
    <text evidence="2">The sequence shown here is derived from an EMBL/GenBank/DDBJ whole genome shotgun (WGS) entry which is preliminary data.</text>
</comment>
<evidence type="ECO:0000256" key="1">
    <source>
        <dbReference type="SAM" id="MobiDB-lite"/>
    </source>
</evidence>
<organism evidence="2 3">
    <name type="scientific">Friedmanniomyces simplex</name>
    <dbReference type="NCBI Taxonomy" id="329884"/>
    <lineage>
        <taxon>Eukaryota</taxon>
        <taxon>Fungi</taxon>
        <taxon>Dikarya</taxon>
        <taxon>Ascomycota</taxon>
        <taxon>Pezizomycotina</taxon>
        <taxon>Dothideomycetes</taxon>
        <taxon>Dothideomycetidae</taxon>
        <taxon>Mycosphaerellales</taxon>
        <taxon>Teratosphaeriaceae</taxon>
        <taxon>Friedmanniomyces</taxon>
    </lineage>
</organism>
<dbReference type="EMBL" id="NAJQ01000028">
    <property type="protein sequence ID" value="TKA82672.1"/>
    <property type="molecule type" value="Genomic_DNA"/>
</dbReference>
<feature type="non-terminal residue" evidence="2">
    <location>
        <position position="74"/>
    </location>
</feature>
<protein>
    <submittedName>
        <fullName evidence="2">Uncharacterized protein</fullName>
    </submittedName>
</protein>
<keyword evidence="3" id="KW-1185">Reference proteome</keyword>
<dbReference type="AlphaFoldDB" id="A0A4U0XXH5"/>
<reference evidence="2 3" key="1">
    <citation type="submission" date="2017-03" db="EMBL/GenBank/DDBJ databases">
        <title>Genomes of endolithic fungi from Antarctica.</title>
        <authorList>
            <person name="Coleine C."/>
            <person name="Masonjones S."/>
            <person name="Stajich J.E."/>
        </authorList>
    </citation>
    <scope>NUCLEOTIDE SEQUENCE [LARGE SCALE GENOMIC DNA]</scope>
    <source>
        <strain evidence="2 3">CCFEE 5184</strain>
    </source>
</reference>
<evidence type="ECO:0000313" key="3">
    <source>
        <dbReference type="Proteomes" id="UP000309340"/>
    </source>
</evidence>
<feature type="region of interest" description="Disordered" evidence="1">
    <location>
        <begin position="1"/>
        <end position="20"/>
    </location>
</feature>